<feature type="transmembrane region" description="Helical" evidence="1">
    <location>
        <begin position="44"/>
        <end position="66"/>
    </location>
</feature>
<gene>
    <name evidence="2" type="ORF">Sya03_39250</name>
</gene>
<dbReference type="Proteomes" id="UP000652013">
    <property type="component" value="Unassembled WGS sequence"/>
</dbReference>
<keyword evidence="1" id="KW-1133">Transmembrane helix</keyword>
<protein>
    <submittedName>
        <fullName evidence="2">Uncharacterized protein</fullName>
    </submittedName>
</protein>
<evidence type="ECO:0000313" key="3">
    <source>
        <dbReference type="Proteomes" id="UP000652013"/>
    </source>
</evidence>
<accession>A0A8J4DKR2</accession>
<dbReference type="EMBL" id="BOOY01000028">
    <property type="protein sequence ID" value="GIJ04573.1"/>
    <property type="molecule type" value="Genomic_DNA"/>
</dbReference>
<dbReference type="RefSeq" id="WP_203939797.1">
    <property type="nucleotide sequence ID" value="NZ_BAAAGJ010000005.1"/>
</dbReference>
<feature type="transmembrane region" description="Helical" evidence="1">
    <location>
        <begin position="164"/>
        <end position="185"/>
    </location>
</feature>
<keyword evidence="3" id="KW-1185">Reference proteome</keyword>
<reference evidence="2" key="1">
    <citation type="submission" date="2021-01" db="EMBL/GenBank/DDBJ databases">
        <title>Whole genome shotgun sequence of Spirilliplanes yamanashiensis NBRC 15828.</title>
        <authorList>
            <person name="Komaki H."/>
            <person name="Tamura T."/>
        </authorList>
    </citation>
    <scope>NUCLEOTIDE SEQUENCE</scope>
    <source>
        <strain evidence="2">NBRC 15828</strain>
    </source>
</reference>
<evidence type="ECO:0000256" key="1">
    <source>
        <dbReference type="SAM" id="Phobius"/>
    </source>
</evidence>
<sequence>MDTERWDTRIFGDPVLRHGGPIIDARFVRFGTTYTREVRVGQPLLMAVVAAASIARACGAALLSVLRRGVGTGAARRRFAELKKGPEYLVTHLELRDDTGTRYEVELHGHLPQSALHRGDLVQVHARPQKDRALPDRVTHIVNMTTLQLLTPRIPTLWSHLGPALLLQAALGLTLAGAVLAATAAG</sequence>
<proteinExistence type="predicted"/>
<organism evidence="2 3">
    <name type="scientific">Spirilliplanes yamanashiensis</name>
    <dbReference type="NCBI Taxonomy" id="42233"/>
    <lineage>
        <taxon>Bacteria</taxon>
        <taxon>Bacillati</taxon>
        <taxon>Actinomycetota</taxon>
        <taxon>Actinomycetes</taxon>
        <taxon>Micromonosporales</taxon>
        <taxon>Micromonosporaceae</taxon>
        <taxon>Spirilliplanes</taxon>
    </lineage>
</organism>
<dbReference type="AlphaFoldDB" id="A0A8J4DKR2"/>
<keyword evidence="1" id="KW-0812">Transmembrane</keyword>
<comment type="caution">
    <text evidence="2">The sequence shown here is derived from an EMBL/GenBank/DDBJ whole genome shotgun (WGS) entry which is preliminary data.</text>
</comment>
<name>A0A8J4DKR2_9ACTN</name>
<evidence type="ECO:0000313" key="2">
    <source>
        <dbReference type="EMBL" id="GIJ04573.1"/>
    </source>
</evidence>
<keyword evidence="1" id="KW-0472">Membrane</keyword>